<feature type="active site" description="Proton acceptor" evidence="3">
    <location>
        <position position="89"/>
    </location>
</feature>
<proteinExistence type="predicted"/>
<dbReference type="PANTHER" id="PTHR12935:SF0">
    <property type="entry name" value="GAMMA-GLUTAMYLCYCLOTRANSFERASE"/>
    <property type="match status" value="1"/>
</dbReference>
<keyword evidence="7" id="KW-1185">Reference proteome</keyword>
<evidence type="ECO:0000256" key="2">
    <source>
        <dbReference type="ARBA" id="ARBA00023239"/>
    </source>
</evidence>
<gene>
    <name evidence="6" type="ORF">AKO1_005083</name>
</gene>
<evidence type="ECO:0000313" key="6">
    <source>
        <dbReference type="EMBL" id="KAL0484498.1"/>
    </source>
</evidence>
<dbReference type="PANTHER" id="PTHR12935">
    <property type="entry name" value="GAMMA-GLUTAMYLCYCLOTRANSFERASE"/>
    <property type="match status" value="1"/>
</dbReference>
<keyword evidence="5" id="KW-0472">Membrane</keyword>
<dbReference type="Proteomes" id="UP001431209">
    <property type="component" value="Unassembled WGS sequence"/>
</dbReference>
<keyword evidence="5" id="KW-1133">Transmembrane helix</keyword>
<accession>A0AAW2Z5I6</accession>
<dbReference type="InterPro" id="IPR036568">
    <property type="entry name" value="GGCT-like_sf"/>
</dbReference>
<name>A0AAW2Z5I6_9EUKA</name>
<evidence type="ECO:0000256" key="3">
    <source>
        <dbReference type="PIRSR" id="PIRSR617939-1"/>
    </source>
</evidence>
<organism evidence="6 7">
    <name type="scientific">Acrasis kona</name>
    <dbReference type="NCBI Taxonomy" id="1008807"/>
    <lineage>
        <taxon>Eukaryota</taxon>
        <taxon>Discoba</taxon>
        <taxon>Heterolobosea</taxon>
        <taxon>Tetramitia</taxon>
        <taxon>Eutetramitia</taxon>
        <taxon>Acrasidae</taxon>
        <taxon>Acrasis</taxon>
    </lineage>
</organism>
<feature type="binding site" evidence="4">
    <location>
        <begin position="8"/>
        <end position="13"/>
    </location>
    <ligand>
        <name>substrate</name>
    </ligand>
</feature>
<dbReference type="CDD" id="cd06661">
    <property type="entry name" value="GGCT_like"/>
    <property type="match status" value="1"/>
</dbReference>
<sequence>MTSENVWYLAYGSNMNSKVFKGRRQIKPMQSMAARVPGWTLDFHLPSMPYFEPGMACVHRIEEGEDAQELHGVLYEVTADDYAHIRRTEGGGYKDTGYQDTDVECITYEGKKIHAKTLIRPSNHYQVENLLPSMRYITIIRDGAKEHGLSSEYLEYLNSLKHYVHNETWGKAIGRWIVLLMLLPFAIPFLLAMIASMFFKVTAPRLVYVYFMHFGKFSWLLHDLVLSRIFGSGKSNLGILSPIPIKKAAQKLFNK</sequence>
<dbReference type="Gene3D" id="3.10.490.10">
    <property type="entry name" value="Gamma-glutamyl cyclotransferase-like"/>
    <property type="match status" value="1"/>
</dbReference>
<feature type="transmembrane region" description="Helical" evidence="5">
    <location>
        <begin position="176"/>
        <end position="199"/>
    </location>
</feature>
<keyword evidence="5" id="KW-0812">Transmembrane</keyword>
<reference evidence="6 7" key="1">
    <citation type="submission" date="2024-03" db="EMBL/GenBank/DDBJ databases">
        <title>The Acrasis kona genome and developmental transcriptomes reveal deep origins of eukaryotic multicellular pathways.</title>
        <authorList>
            <person name="Sheikh S."/>
            <person name="Fu C.-J."/>
            <person name="Brown M.W."/>
            <person name="Baldauf S.L."/>
        </authorList>
    </citation>
    <scope>NUCLEOTIDE SEQUENCE [LARGE SCALE GENOMIC DNA]</scope>
    <source>
        <strain evidence="6 7">ATCC MYA-3509</strain>
    </source>
</reference>
<dbReference type="GO" id="GO:0003839">
    <property type="term" value="F:gamma-glutamylcyclotransferase activity"/>
    <property type="evidence" value="ECO:0007669"/>
    <property type="project" value="UniProtKB-EC"/>
</dbReference>
<comment type="caution">
    <text evidence="6">The sequence shown here is derived from an EMBL/GenBank/DDBJ whole genome shotgun (WGS) entry which is preliminary data.</text>
</comment>
<evidence type="ECO:0000313" key="7">
    <source>
        <dbReference type="Proteomes" id="UP001431209"/>
    </source>
</evidence>
<dbReference type="Pfam" id="PF13772">
    <property type="entry name" value="AIG2_2"/>
    <property type="match status" value="1"/>
</dbReference>
<evidence type="ECO:0000256" key="4">
    <source>
        <dbReference type="PIRSR" id="PIRSR617939-2"/>
    </source>
</evidence>
<dbReference type="InterPro" id="IPR017939">
    <property type="entry name" value="G-Glutamylcylcotransferase"/>
</dbReference>
<feature type="binding site" evidence="4">
    <location>
        <position position="136"/>
    </location>
    <ligand>
        <name>substrate</name>
    </ligand>
</feature>
<protein>
    <recommendedName>
        <fullName evidence="1">gamma-glutamylcyclotransferase</fullName>
        <ecNumber evidence="1">4.3.2.9</ecNumber>
    </recommendedName>
</protein>
<dbReference type="EC" id="4.3.2.9" evidence="1"/>
<evidence type="ECO:0000256" key="5">
    <source>
        <dbReference type="SAM" id="Phobius"/>
    </source>
</evidence>
<dbReference type="SUPFAM" id="SSF110857">
    <property type="entry name" value="Gamma-glutamyl cyclotransferase-like"/>
    <property type="match status" value="1"/>
</dbReference>
<keyword evidence="2" id="KW-0456">Lyase</keyword>
<evidence type="ECO:0000256" key="1">
    <source>
        <dbReference type="ARBA" id="ARBA00012346"/>
    </source>
</evidence>
<dbReference type="InterPro" id="IPR013024">
    <property type="entry name" value="GGCT-like"/>
</dbReference>
<dbReference type="EMBL" id="JAOPGA020001052">
    <property type="protein sequence ID" value="KAL0484498.1"/>
    <property type="molecule type" value="Genomic_DNA"/>
</dbReference>
<dbReference type="AlphaFoldDB" id="A0AAW2Z5I6"/>